<feature type="non-terminal residue" evidence="1">
    <location>
        <position position="1"/>
    </location>
</feature>
<dbReference type="AlphaFoldDB" id="A0A382TN58"/>
<dbReference type="EMBL" id="UINC01137814">
    <property type="protein sequence ID" value="SVD23383.1"/>
    <property type="molecule type" value="Genomic_DNA"/>
</dbReference>
<feature type="non-terminal residue" evidence="1">
    <location>
        <position position="50"/>
    </location>
</feature>
<sequence length="50" mass="5643">MGHRMLANMTAHGGFNITRAWDPDRQACELVKQAYPKIVISESAEDLVRD</sequence>
<protein>
    <submittedName>
        <fullName evidence="1">Uncharacterized protein</fullName>
    </submittedName>
</protein>
<reference evidence="1" key="1">
    <citation type="submission" date="2018-05" db="EMBL/GenBank/DDBJ databases">
        <authorList>
            <person name="Lanie J.A."/>
            <person name="Ng W.-L."/>
            <person name="Kazmierczak K.M."/>
            <person name="Andrzejewski T.M."/>
            <person name="Davidsen T.M."/>
            <person name="Wayne K.J."/>
            <person name="Tettelin H."/>
            <person name="Glass J.I."/>
            <person name="Rusch D."/>
            <person name="Podicherti R."/>
            <person name="Tsui H.-C.T."/>
            <person name="Winkler M.E."/>
        </authorList>
    </citation>
    <scope>NUCLEOTIDE SEQUENCE</scope>
</reference>
<proteinExistence type="predicted"/>
<name>A0A382TN58_9ZZZZ</name>
<accession>A0A382TN58</accession>
<gene>
    <name evidence="1" type="ORF">METZ01_LOCUS376237</name>
</gene>
<organism evidence="1">
    <name type="scientific">marine metagenome</name>
    <dbReference type="NCBI Taxonomy" id="408172"/>
    <lineage>
        <taxon>unclassified sequences</taxon>
        <taxon>metagenomes</taxon>
        <taxon>ecological metagenomes</taxon>
    </lineage>
</organism>
<evidence type="ECO:0000313" key="1">
    <source>
        <dbReference type="EMBL" id="SVD23383.1"/>
    </source>
</evidence>